<dbReference type="Pfam" id="PF01408">
    <property type="entry name" value="GFO_IDH_MocA"/>
    <property type="match status" value="1"/>
</dbReference>
<name>A0A326RNA8_9BACT</name>
<evidence type="ECO:0000256" key="1">
    <source>
        <dbReference type="ARBA" id="ARBA00010928"/>
    </source>
</evidence>
<organism evidence="5 6">
    <name type="scientific">Algoriphagus aquaeductus</name>
    <dbReference type="NCBI Taxonomy" id="475299"/>
    <lineage>
        <taxon>Bacteria</taxon>
        <taxon>Pseudomonadati</taxon>
        <taxon>Bacteroidota</taxon>
        <taxon>Cytophagia</taxon>
        <taxon>Cytophagales</taxon>
        <taxon>Cyclobacteriaceae</taxon>
        <taxon>Algoriphagus</taxon>
    </lineage>
</organism>
<gene>
    <name evidence="5" type="ORF">CLV31_11111</name>
</gene>
<dbReference type="GO" id="GO:0016491">
    <property type="term" value="F:oxidoreductase activity"/>
    <property type="evidence" value="ECO:0007669"/>
    <property type="project" value="UniProtKB-KW"/>
</dbReference>
<keyword evidence="2" id="KW-0560">Oxidoreductase</keyword>
<dbReference type="Gene3D" id="3.30.360.10">
    <property type="entry name" value="Dihydrodipicolinate Reductase, domain 2"/>
    <property type="match status" value="1"/>
</dbReference>
<proteinExistence type="inferred from homology"/>
<evidence type="ECO:0000259" key="4">
    <source>
        <dbReference type="Pfam" id="PF02894"/>
    </source>
</evidence>
<dbReference type="InterPro" id="IPR036291">
    <property type="entry name" value="NAD(P)-bd_dom_sf"/>
</dbReference>
<comment type="caution">
    <text evidence="5">The sequence shown here is derived from an EMBL/GenBank/DDBJ whole genome shotgun (WGS) entry which is preliminary data.</text>
</comment>
<dbReference type="InterPro" id="IPR051317">
    <property type="entry name" value="Gfo/Idh/MocA_oxidoreduct"/>
</dbReference>
<dbReference type="RefSeq" id="WP_111393636.1">
    <property type="nucleotide sequence ID" value="NZ_QKTX01000011.1"/>
</dbReference>
<dbReference type="NCBIfam" id="NF008607">
    <property type="entry name" value="PRK11579.1"/>
    <property type="match status" value="1"/>
</dbReference>
<feature type="domain" description="Gfo/Idh/MocA-like oxidoreductase C-terminal" evidence="4">
    <location>
        <begin position="135"/>
        <end position="341"/>
    </location>
</feature>
<dbReference type="Gene3D" id="3.40.50.720">
    <property type="entry name" value="NAD(P)-binding Rossmann-like Domain"/>
    <property type="match status" value="1"/>
</dbReference>
<dbReference type="InterPro" id="IPR000683">
    <property type="entry name" value="Gfo/Idh/MocA-like_OxRdtase_N"/>
</dbReference>
<evidence type="ECO:0000313" key="6">
    <source>
        <dbReference type="Proteomes" id="UP000248917"/>
    </source>
</evidence>
<dbReference type="PANTHER" id="PTHR43708:SF5">
    <property type="entry name" value="CONSERVED EXPRESSED OXIDOREDUCTASE (EUROFUNG)-RELATED"/>
    <property type="match status" value="1"/>
</dbReference>
<feature type="domain" description="Gfo/Idh/MocA-like oxidoreductase N-terminal" evidence="3">
    <location>
        <begin position="5"/>
        <end position="122"/>
    </location>
</feature>
<comment type="similarity">
    <text evidence="1">Belongs to the Gfo/Idh/MocA family.</text>
</comment>
<dbReference type="Proteomes" id="UP000248917">
    <property type="component" value="Unassembled WGS sequence"/>
</dbReference>
<sequence>MKTPIRTGLVGYGSVAEKMHAPLIDVCPDLDFVAVVERNGNRCEEKFPKVKTFRSLEDLLDSESVDLVCITTPNEFHFPMAKKCLLSGKHVVVDKPVTVHSWEAEALQKIAQEKGLVCSVFHNRRYDGDFRTLQKLVAENTLGRLVYLESHFDRFRPQVSENWREKEVPGNGITYDLGVHLIDQIVLLFGAPESIFADIQKQRNNAVSDDYFDISLFYSGFKARVTAGVLVNVPTPKFVLLGEKGSYQKFFLDVQEQAFKEGRKPEGEGWGIESEERWGKLYLEHETIPLPTLPGDYRIFYQNVADAIQKSASLQVTLPQTIQVLKLIEAAFRSAREGKKIQQTEGGW</sequence>
<reference evidence="5 6" key="1">
    <citation type="submission" date="2018-06" db="EMBL/GenBank/DDBJ databases">
        <title>Genomic Encyclopedia of Archaeal and Bacterial Type Strains, Phase II (KMG-II): from individual species to whole genera.</title>
        <authorList>
            <person name="Goeker M."/>
        </authorList>
    </citation>
    <scope>NUCLEOTIDE SEQUENCE [LARGE SCALE GENOMIC DNA]</scope>
    <source>
        <strain evidence="5 6">T4</strain>
    </source>
</reference>
<evidence type="ECO:0000256" key="2">
    <source>
        <dbReference type="ARBA" id="ARBA00023002"/>
    </source>
</evidence>
<dbReference type="AlphaFoldDB" id="A0A326RNA8"/>
<dbReference type="PANTHER" id="PTHR43708">
    <property type="entry name" value="CONSERVED EXPRESSED OXIDOREDUCTASE (EUROFUNG)"/>
    <property type="match status" value="1"/>
</dbReference>
<evidence type="ECO:0000313" key="5">
    <source>
        <dbReference type="EMBL" id="PZV80845.1"/>
    </source>
</evidence>
<accession>A0A326RNA8</accession>
<dbReference type="EMBL" id="QKTX01000011">
    <property type="protein sequence ID" value="PZV80845.1"/>
    <property type="molecule type" value="Genomic_DNA"/>
</dbReference>
<dbReference type="GO" id="GO:0000166">
    <property type="term" value="F:nucleotide binding"/>
    <property type="evidence" value="ECO:0007669"/>
    <property type="project" value="InterPro"/>
</dbReference>
<dbReference type="Pfam" id="PF02894">
    <property type="entry name" value="GFO_IDH_MocA_C"/>
    <property type="match status" value="1"/>
</dbReference>
<evidence type="ECO:0000259" key="3">
    <source>
        <dbReference type="Pfam" id="PF01408"/>
    </source>
</evidence>
<protein>
    <submittedName>
        <fullName evidence="5">Scyllo-inositol 2-dehydrogenase (NADP+)</fullName>
    </submittedName>
</protein>
<keyword evidence="6" id="KW-1185">Reference proteome</keyword>
<dbReference type="SUPFAM" id="SSF51735">
    <property type="entry name" value="NAD(P)-binding Rossmann-fold domains"/>
    <property type="match status" value="1"/>
</dbReference>
<dbReference type="OrthoDB" id="9815825at2"/>
<dbReference type="InterPro" id="IPR004104">
    <property type="entry name" value="Gfo/Idh/MocA-like_OxRdtase_C"/>
</dbReference>